<evidence type="ECO:0000256" key="1">
    <source>
        <dbReference type="ARBA" id="ARBA00008777"/>
    </source>
</evidence>
<dbReference type="Gene3D" id="3.90.1030.10">
    <property type="entry name" value="Ribosomal protein L17"/>
    <property type="match status" value="1"/>
</dbReference>
<dbReference type="GO" id="GO:0003735">
    <property type="term" value="F:structural constituent of ribosome"/>
    <property type="evidence" value="ECO:0007669"/>
    <property type="project" value="InterPro"/>
</dbReference>
<dbReference type="GO" id="GO:0006412">
    <property type="term" value="P:translation"/>
    <property type="evidence" value="ECO:0007669"/>
    <property type="project" value="InterPro"/>
</dbReference>
<gene>
    <name evidence="4" type="ORF">METZ01_LOCUS169093</name>
</gene>
<dbReference type="PANTHER" id="PTHR14413">
    <property type="entry name" value="RIBOSOMAL PROTEIN L17"/>
    <property type="match status" value="1"/>
</dbReference>
<dbReference type="PROSITE" id="PS01167">
    <property type="entry name" value="RIBOSOMAL_L17"/>
    <property type="match status" value="1"/>
</dbReference>
<sequence length="94" mass="10360">MVTDLLRHGQIKTTVAKAKAIRPLTEKMVTLGKAGTLHDRRQAAAFITDKSVLKAVFDDIAPRFQERNGGYTRITRLGVRPGDAAEMALIELID</sequence>
<comment type="similarity">
    <text evidence="1">Belongs to the bacterial ribosomal protein bL17 family.</text>
</comment>
<protein>
    <recommendedName>
        <fullName evidence="5">50S ribosomal protein L17</fullName>
    </recommendedName>
</protein>
<proteinExistence type="inferred from homology"/>
<organism evidence="4">
    <name type="scientific">marine metagenome</name>
    <dbReference type="NCBI Taxonomy" id="408172"/>
    <lineage>
        <taxon>unclassified sequences</taxon>
        <taxon>metagenomes</taxon>
        <taxon>ecological metagenomes</taxon>
    </lineage>
</organism>
<reference evidence="4" key="1">
    <citation type="submission" date="2018-05" db="EMBL/GenBank/DDBJ databases">
        <authorList>
            <person name="Lanie J.A."/>
            <person name="Ng W.-L."/>
            <person name="Kazmierczak K.M."/>
            <person name="Andrzejewski T.M."/>
            <person name="Davidsen T.M."/>
            <person name="Wayne K.J."/>
            <person name="Tettelin H."/>
            <person name="Glass J.I."/>
            <person name="Rusch D."/>
            <person name="Podicherti R."/>
            <person name="Tsui H.-C.T."/>
            <person name="Winkler M.E."/>
        </authorList>
    </citation>
    <scope>NUCLEOTIDE SEQUENCE</scope>
</reference>
<dbReference type="Pfam" id="PF01196">
    <property type="entry name" value="Ribosomal_L17"/>
    <property type="match status" value="1"/>
</dbReference>
<dbReference type="InterPro" id="IPR047859">
    <property type="entry name" value="Ribosomal_bL17_CS"/>
</dbReference>
<dbReference type="SUPFAM" id="SSF64263">
    <property type="entry name" value="Prokaryotic ribosomal protein L17"/>
    <property type="match status" value="1"/>
</dbReference>
<name>A0A382BRH3_9ZZZZ</name>
<dbReference type="EMBL" id="UINC01030968">
    <property type="protein sequence ID" value="SVB16239.1"/>
    <property type="molecule type" value="Genomic_DNA"/>
</dbReference>
<evidence type="ECO:0000256" key="2">
    <source>
        <dbReference type="ARBA" id="ARBA00022980"/>
    </source>
</evidence>
<evidence type="ECO:0000256" key="3">
    <source>
        <dbReference type="ARBA" id="ARBA00023274"/>
    </source>
</evidence>
<dbReference type="AlphaFoldDB" id="A0A382BRH3"/>
<accession>A0A382BRH3</accession>
<dbReference type="InterPro" id="IPR000456">
    <property type="entry name" value="Ribosomal_bL17"/>
</dbReference>
<evidence type="ECO:0000313" key="4">
    <source>
        <dbReference type="EMBL" id="SVB16239.1"/>
    </source>
</evidence>
<dbReference type="NCBIfam" id="TIGR00059">
    <property type="entry name" value="L17"/>
    <property type="match status" value="1"/>
</dbReference>
<dbReference type="PANTHER" id="PTHR14413:SF16">
    <property type="entry name" value="LARGE RIBOSOMAL SUBUNIT PROTEIN BL17M"/>
    <property type="match status" value="1"/>
</dbReference>
<keyword evidence="2" id="KW-0689">Ribosomal protein</keyword>
<dbReference type="GO" id="GO:0022625">
    <property type="term" value="C:cytosolic large ribosomal subunit"/>
    <property type="evidence" value="ECO:0007669"/>
    <property type="project" value="TreeGrafter"/>
</dbReference>
<evidence type="ECO:0008006" key="5">
    <source>
        <dbReference type="Google" id="ProtNLM"/>
    </source>
</evidence>
<keyword evidence="3" id="KW-0687">Ribonucleoprotein</keyword>
<dbReference type="InterPro" id="IPR036373">
    <property type="entry name" value="Ribosomal_bL17_sf"/>
</dbReference>